<evidence type="ECO:0000259" key="7">
    <source>
        <dbReference type="Pfam" id="PF02770"/>
    </source>
</evidence>
<dbReference type="InterPro" id="IPR009075">
    <property type="entry name" value="AcylCo_DH/oxidase_C"/>
</dbReference>
<keyword evidence="5 9" id="KW-0560">Oxidoreductase</keyword>
<proteinExistence type="inferred from homology"/>
<evidence type="ECO:0000256" key="5">
    <source>
        <dbReference type="ARBA" id="ARBA00023002"/>
    </source>
</evidence>
<dbReference type="InterPro" id="IPR046373">
    <property type="entry name" value="Acyl-CoA_Oxase/DH_mid-dom_sf"/>
</dbReference>
<dbReference type="Gene3D" id="1.20.140.10">
    <property type="entry name" value="Butyryl-CoA Dehydrogenase, subunit A, domain 3"/>
    <property type="match status" value="2"/>
</dbReference>
<gene>
    <name evidence="9" type="ORF">ACK4CT_15340</name>
</gene>
<feature type="domain" description="Acyl-CoA dehydrogenase/oxidase N-terminal" evidence="8">
    <location>
        <begin position="383"/>
        <end position="487"/>
    </location>
</feature>
<feature type="domain" description="Acyl-CoA dehydrogenase/oxidase N-terminal" evidence="8">
    <location>
        <begin position="10"/>
        <end position="92"/>
    </location>
</feature>
<protein>
    <submittedName>
        <fullName evidence="9">Acyl-CoA dehydrogenase</fullName>
        <ecNumber evidence="9">1.3.8.-</ecNumber>
    </submittedName>
</protein>
<evidence type="ECO:0000259" key="8">
    <source>
        <dbReference type="Pfam" id="PF02771"/>
    </source>
</evidence>
<organism evidence="9 10">
    <name type="scientific">Mycolicibacterium nivoides</name>
    <dbReference type="NCBI Taxonomy" id="2487344"/>
    <lineage>
        <taxon>Bacteria</taxon>
        <taxon>Bacillati</taxon>
        <taxon>Actinomycetota</taxon>
        <taxon>Actinomycetes</taxon>
        <taxon>Mycobacteriales</taxon>
        <taxon>Mycobacteriaceae</taxon>
        <taxon>Mycolicibacterium</taxon>
    </lineage>
</organism>
<evidence type="ECO:0000313" key="10">
    <source>
        <dbReference type="Proteomes" id="UP001635816"/>
    </source>
</evidence>
<dbReference type="Proteomes" id="UP001635816">
    <property type="component" value="Unassembled WGS sequence"/>
</dbReference>
<name>A0ABW9L9C8_9MYCO</name>
<evidence type="ECO:0000256" key="1">
    <source>
        <dbReference type="ARBA" id="ARBA00001974"/>
    </source>
</evidence>
<evidence type="ECO:0000313" key="9">
    <source>
        <dbReference type="EMBL" id="MFN6544566.1"/>
    </source>
</evidence>
<accession>A0ABW9L9C8</accession>
<comment type="similarity">
    <text evidence="2">Belongs to the acyl-CoA dehydrogenase family.</text>
</comment>
<dbReference type="PANTHER" id="PTHR43292:SF4">
    <property type="entry name" value="ACYL-COA DEHYDROGENASE FADE34"/>
    <property type="match status" value="1"/>
</dbReference>
<dbReference type="Gene3D" id="1.10.540.10">
    <property type="entry name" value="Acyl-CoA dehydrogenase/oxidase, N-terminal domain"/>
    <property type="match status" value="2"/>
</dbReference>
<dbReference type="Gene3D" id="2.40.110.10">
    <property type="entry name" value="Butyryl-CoA Dehydrogenase, subunit A, domain 2"/>
    <property type="match status" value="1"/>
</dbReference>
<evidence type="ECO:0000256" key="3">
    <source>
        <dbReference type="ARBA" id="ARBA00022630"/>
    </source>
</evidence>
<dbReference type="InterPro" id="IPR037069">
    <property type="entry name" value="AcylCoA_DH/ox_N_sf"/>
</dbReference>
<feature type="domain" description="Acyl-CoA oxidase/dehydrogenase middle" evidence="7">
    <location>
        <begin position="491"/>
        <end position="585"/>
    </location>
</feature>
<evidence type="ECO:0000256" key="4">
    <source>
        <dbReference type="ARBA" id="ARBA00022827"/>
    </source>
</evidence>
<dbReference type="PANTHER" id="PTHR43292">
    <property type="entry name" value="ACYL-COA DEHYDROGENASE"/>
    <property type="match status" value="1"/>
</dbReference>
<dbReference type="EC" id="1.3.8.-" evidence="9"/>
<dbReference type="Pfam" id="PF02770">
    <property type="entry name" value="Acyl-CoA_dh_M"/>
    <property type="match status" value="1"/>
</dbReference>
<dbReference type="InterPro" id="IPR006091">
    <property type="entry name" value="Acyl-CoA_Oxase/DH_mid-dom"/>
</dbReference>
<dbReference type="InterPro" id="IPR009100">
    <property type="entry name" value="AcylCoA_DH/oxidase_NM_dom_sf"/>
</dbReference>
<feature type="domain" description="Acyl-CoA dehydrogenase/oxidase C-terminal" evidence="6">
    <location>
        <begin position="227"/>
        <end position="342"/>
    </location>
</feature>
<dbReference type="Pfam" id="PF02771">
    <property type="entry name" value="Acyl-CoA_dh_N"/>
    <property type="match status" value="2"/>
</dbReference>
<evidence type="ECO:0000259" key="6">
    <source>
        <dbReference type="Pfam" id="PF00441"/>
    </source>
</evidence>
<dbReference type="RefSeq" id="WP_409543707.1">
    <property type="nucleotide sequence ID" value="NZ_JBKBDD010000005.1"/>
</dbReference>
<dbReference type="EMBL" id="JBKBDD010000005">
    <property type="protein sequence ID" value="MFN6544566.1"/>
    <property type="molecule type" value="Genomic_DNA"/>
</dbReference>
<dbReference type="InterPro" id="IPR036250">
    <property type="entry name" value="AcylCo_DH-like_C"/>
</dbReference>
<dbReference type="SUPFAM" id="SSF47203">
    <property type="entry name" value="Acyl-CoA dehydrogenase C-terminal domain-like"/>
    <property type="match status" value="2"/>
</dbReference>
<reference evidence="9 10" key="1">
    <citation type="submission" date="2024-12" db="EMBL/GenBank/DDBJ databases">
        <title>The coexistence of Mycolicibacterium septicum and Mycolicibacterium nivoides in clinical samples.</title>
        <authorList>
            <person name="Wang C."/>
            <person name="Feng Y."/>
            <person name="Zong Z."/>
        </authorList>
    </citation>
    <scope>NUCLEOTIDE SEQUENCE [LARGE SCALE GENOMIC DNA]</scope>
    <source>
        <strain evidence="9 10">120309</strain>
    </source>
</reference>
<dbReference type="Pfam" id="PF00441">
    <property type="entry name" value="Acyl-CoA_dh_1"/>
    <property type="match status" value="2"/>
</dbReference>
<sequence>MTTHISIALTPEQQQLSQAVEQFAGRHAPIDVTRAGLDDLAAGRLPSWWSALVDNGFHAVHLPEAVGGQGGGLEDMACVLEAAGSTLLPGPLLTTAVAGAALASLQGSDAELLLKEIAAGATAVVVSSEQSGIAGRRDGDGWRLTGSTGLTLGMCSAQRVVVPFADEGGALRWAALSPAEGQVDSRRGTDLTTDLGLLHLHDHAVPATAVLTGLDTGLVTGLTVAFTASVAAGITQWCVDAVTEHLRTREQFGKPIGTFQALQHKAAMLLVNSALATAAAWDAVRALGGSTDTDQHRLTVCSAAVRAVMPVPGLVLEALTMLGAIGFTWEHDLHLYWRRAISLAASIGPVSRWTRDLGELSATATRDVTVNLGESDADFRARVGEILDHALTLSDNGFGRQGDYPEFATGARRELLADAGLIAPHWPPPWGCDATVRQQLIVDEEFGKRSGLVRPSVGIAEWILPSVMAAGSPELQERFVPATLRGELSWCQLFSEPGAGSDLASLSTRAVRVEGGWQINGHKIWTSLAHRADFGALLARTDPDAPKHRGIGYFILDMRSPGVEFRQITQSSGRAEFNEVFLTDVFIPDDMVLGEPASGWQLAISTMAHERVAISGYVNIDRMGALRELVANPNLLRTCAASSDPDPVLHAIGEIDAYTNALKALGVRETLRLLDGQAPGPASSIAKVATNVMLRRAAELTLGLTGPLALEQDSQPAVVAPYLDLPAELIGGGTTEIQLNIIAQMILGLPRK</sequence>
<dbReference type="SUPFAM" id="SSF56645">
    <property type="entry name" value="Acyl-CoA dehydrogenase NM domain-like"/>
    <property type="match status" value="2"/>
</dbReference>
<keyword evidence="3" id="KW-0285">Flavoprotein</keyword>
<comment type="cofactor">
    <cofactor evidence="1">
        <name>FAD</name>
        <dbReference type="ChEBI" id="CHEBI:57692"/>
    </cofactor>
</comment>
<comment type="caution">
    <text evidence="9">The sequence shown here is derived from an EMBL/GenBank/DDBJ whole genome shotgun (WGS) entry which is preliminary data.</text>
</comment>
<evidence type="ECO:0000256" key="2">
    <source>
        <dbReference type="ARBA" id="ARBA00009347"/>
    </source>
</evidence>
<keyword evidence="4" id="KW-0274">FAD</keyword>
<feature type="domain" description="Acyl-CoA dehydrogenase/oxidase C-terminal" evidence="6">
    <location>
        <begin position="598"/>
        <end position="746"/>
    </location>
</feature>
<dbReference type="GO" id="GO:0016491">
    <property type="term" value="F:oxidoreductase activity"/>
    <property type="evidence" value="ECO:0007669"/>
    <property type="project" value="UniProtKB-KW"/>
</dbReference>
<dbReference type="InterPro" id="IPR013786">
    <property type="entry name" value="AcylCoA_DH/ox_N"/>
</dbReference>
<keyword evidence="10" id="KW-1185">Reference proteome</keyword>
<dbReference type="InterPro" id="IPR052161">
    <property type="entry name" value="Mycobact_Acyl-CoA_DH"/>
</dbReference>